<dbReference type="InterPro" id="IPR005378">
    <property type="entry name" value="Vps35"/>
</dbReference>
<sequence>MIPDAGAEDEEKWLAEGIAGLQHNAFYMHRALDSNNLKDALKFSAQMLSELRTSRLSPHKYYELYMRAFDELRKVEMFFKEETKRGCSVIDLYELVQHAGNILPRLYLLCTVGSVYIRSNEAPSKDVLKDLVEMCRGVQHPVRGLFLRSYLSQISRDKLLDIGSEYEGDAENVNDAVEFVLQNFTEMNKLWVRMQHQGPAREKEKREKERSELRDLVGKNLHVLSQIDGVDLDMYKDIVLPRVLEQIVNCKDELAQYYLMDCIIQVFPDEYHLQTLETLLGACPQLQPTVDIKTVLSQLMDRLSNYAASSPEVLPEFLQVEAFAKLSNAIGKVIEANVDMPVVGAITLYVSLLTFTLRVHPDRLDYVDQVLGACVRKLSGKAKLEDSKATKQIVALLSAPLEKYNDIVTALTLSNYPRVMDHLDNATNKVMAVVIIQSIMKNATCIATADKVEALFELIKGLIKDIDGSADDELDEEDFKEEQNSVARLIHMLYNDDPEEMLKIICTVRKHILLGGPKRLSFTVPPLVFSALKLVRRLQGQDGDVASEEEPATPKKIFQILHQIIEALSSVPSPELALRLYLQCAEAANDCDLEPVAYEFFTQAFILYEEEVADSKAQVTAIHLIIGTLQRMNIFGVENRDTLTHKATGYSAKLLKKPDQCRAVYACSHLFWVDDQDGIKDGERVLLCLKRALRIANAAQQMANVTRGSSGPVTLFIEILNKYLYFFEKGNPQITTAAVQGLIELITTEMQSDNTTTDPAADAFFASTLRYIQFQKQKGGTMGEKYEPIKENIPIEEVFGSLRCSREGLSKQTAEARIAIFGLNKLEEKKESKILKFLGFMWNPLSWVMEAAAIMAIVLANGGGMPPDWQDFVGIVILLVINSTISFYEENNAGNAAAALMARLAPKAKVLRDGQWSEVEASILVPGDIISVKLGDIIPADARLLEGDPLKIDQSALTGESLPVTKGPGDGVYSGSTCKQGEIEAVVIATGIHTFFGKAAHLVDSTNQVGHFQKVLTSIGNFCICSIALGMVVEIIVMYGVQHRGYRTGIDNLLVLLIGGIPIAMPTVLSVTMAIGSHRLSQQGAITKRMTAIEEMAGMDVLCSDKTGTLTLNKLTVDRNLIEVFTKGANQDTVILMAARASRTENQDAIDTAIVGMLTDPKEARAGIQEVHFLPFNPTDKRTALTYIDNEGKMHRVSKGAPEQILNLAQNKPEIEHRVHTIIDKFAERGLRSLAVAYQEVPEGTKESSGGPWQFVGLLPLFDPPRHDSAETIRRALNLGVGVKMITGDQLAIGKETGRRLGMGTNMYPSSALLGDKKDESVAASPVDELIEKADGFAGVFPEHKFEIVKRLQARKHICGMTGDGVNDAPALKKADIGIAVADATDAARSASDIVLTEPGLSVIISAVLTSRAIFQRMKNYTIYAVSITIRIVLGFMLLALIWKFDFPPFMVLIIAILNDGTIMTISKDRVKPSPLPDSWKLGEIFTTGIILGGYLAMMTVIFFWAAFKTDFFPHVFHVESLRETAQYDFRKLASAIYLQVSIISQALIFVTRSRSWSFVERPGSMLVIAFVIAQLIATAIAVYANWEFTAIQGIGWGWAGVIWLYNLIFYFPLDIVKFMIRYAFSGRARDHDFGKEARESKWAHSQRTLDGLQPPDTTKMFDDGTSLNDPNQMSEEDKRKHDLARLRELHTLKGHLESVVRLKGLDIETIQQSYTV</sequence>
<dbReference type="SUPFAM" id="SSF56784">
    <property type="entry name" value="HAD-like"/>
    <property type="match status" value="1"/>
</dbReference>
<evidence type="ECO:0000256" key="29">
    <source>
        <dbReference type="SAM" id="Phobius"/>
    </source>
</evidence>
<dbReference type="EC" id="7.1.2.1" evidence="8"/>
<dbReference type="Pfam" id="PF00702">
    <property type="entry name" value="Hydrolase"/>
    <property type="match status" value="1"/>
</dbReference>
<evidence type="ECO:0000256" key="6">
    <source>
        <dbReference type="ARBA" id="ARBA00006536"/>
    </source>
</evidence>
<dbReference type="OrthoDB" id="10258141at2759"/>
<keyword evidence="16" id="KW-0375">Hydrogen ion transport</keyword>
<keyword evidence="9" id="KW-0813">Transport</keyword>
<comment type="similarity">
    <text evidence="6">Belongs to the VPS35 family.</text>
</comment>
<dbReference type="InterPro" id="IPR006534">
    <property type="entry name" value="P-type_ATPase_IIIA"/>
</dbReference>
<comment type="similarity">
    <text evidence="7">Belongs to the cation transport ATPase (P-type) (TC 3.A.3) family. Type IIIA subfamily.</text>
</comment>
<dbReference type="InterPro" id="IPR001757">
    <property type="entry name" value="P_typ_ATPase"/>
</dbReference>
<feature type="transmembrane region" description="Helical" evidence="29">
    <location>
        <begin position="1449"/>
        <end position="1466"/>
    </location>
</feature>
<evidence type="ECO:0000256" key="15">
    <source>
        <dbReference type="ARBA" id="ARBA00022753"/>
    </source>
</evidence>
<evidence type="ECO:0000256" key="24">
    <source>
        <dbReference type="ARBA" id="ARBA00023136"/>
    </source>
</evidence>
<dbReference type="Proteomes" id="UP001085076">
    <property type="component" value="Miscellaneous, Linkage group lg02"/>
</dbReference>
<proteinExistence type="inferred from homology"/>
<dbReference type="Pfam" id="PF00122">
    <property type="entry name" value="E1-E2_ATPase"/>
    <property type="match status" value="1"/>
</dbReference>
<keyword evidence="23" id="KW-0406">Ion transport</keyword>
<evidence type="ECO:0000256" key="22">
    <source>
        <dbReference type="ARBA" id="ARBA00023034"/>
    </source>
</evidence>
<dbReference type="GO" id="GO:0010008">
    <property type="term" value="C:endosome membrane"/>
    <property type="evidence" value="ECO:0007669"/>
    <property type="project" value="UniProtKB-SubCell"/>
</dbReference>
<gene>
    <name evidence="31" type="ORF">J5N97_011074</name>
</gene>
<dbReference type="FunFam" id="3.40.50.1000:FF:000211">
    <property type="entry name" value="Plasma membrane ATPase"/>
    <property type="match status" value="1"/>
</dbReference>
<evidence type="ECO:0000313" key="31">
    <source>
        <dbReference type="EMBL" id="KAJ0982819.1"/>
    </source>
</evidence>
<keyword evidence="14" id="KW-0547">Nucleotide-binding</keyword>
<dbReference type="SUPFAM" id="SSF81653">
    <property type="entry name" value="Calcium ATPase, transduction domain A"/>
    <property type="match status" value="1"/>
</dbReference>
<evidence type="ECO:0000256" key="3">
    <source>
        <dbReference type="ARBA" id="ARBA00004179"/>
    </source>
</evidence>
<organism evidence="31 32">
    <name type="scientific">Dioscorea zingiberensis</name>
    <dbReference type="NCBI Taxonomy" id="325984"/>
    <lineage>
        <taxon>Eukaryota</taxon>
        <taxon>Viridiplantae</taxon>
        <taxon>Streptophyta</taxon>
        <taxon>Embryophyta</taxon>
        <taxon>Tracheophyta</taxon>
        <taxon>Spermatophyta</taxon>
        <taxon>Magnoliopsida</taxon>
        <taxon>Liliopsida</taxon>
        <taxon>Dioscoreales</taxon>
        <taxon>Dioscoreaceae</taxon>
        <taxon>Dioscorea</taxon>
    </lineage>
</organism>
<dbReference type="PANTHER" id="PTHR42861">
    <property type="entry name" value="CALCIUM-TRANSPORTING ATPASE"/>
    <property type="match status" value="1"/>
</dbReference>
<dbReference type="InterPro" id="IPR044492">
    <property type="entry name" value="P_typ_ATPase_HD_dom"/>
</dbReference>
<comment type="caution">
    <text evidence="31">The sequence shown here is derived from an EMBL/GenBank/DDBJ whole genome shotgun (WGS) entry which is preliminary data.</text>
</comment>
<dbReference type="FunFam" id="2.70.150.10:FF:000004">
    <property type="entry name" value="Plasma membrane ATPase"/>
    <property type="match status" value="1"/>
</dbReference>
<evidence type="ECO:0000256" key="26">
    <source>
        <dbReference type="ARBA" id="ARBA00048122"/>
    </source>
</evidence>
<evidence type="ECO:0000256" key="18">
    <source>
        <dbReference type="ARBA" id="ARBA00022842"/>
    </source>
</evidence>
<evidence type="ECO:0000256" key="8">
    <source>
        <dbReference type="ARBA" id="ARBA00012476"/>
    </source>
</evidence>
<protein>
    <recommendedName>
        <fullName evidence="27">Plasma membrane ATPase</fullName>
        <ecNumber evidence="8">7.1.2.1</ecNumber>
    </recommendedName>
    <alternativeName>
        <fullName evidence="25">Proton pump</fullName>
    </alternativeName>
</protein>
<evidence type="ECO:0000256" key="23">
    <source>
        <dbReference type="ARBA" id="ARBA00023065"/>
    </source>
</evidence>
<dbReference type="Gene3D" id="3.40.50.1000">
    <property type="entry name" value="HAD superfamily/HAD-like"/>
    <property type="match status" value="1"/>
</dbReference>
<dbReference type="GO" id="GO:0046872">
    <property type="term" value="F:metal ion binding"/>
    <property type="evidence" value="ECO:0007669"/>
    <property type="project" value="UniProtKB-KW"/>
</dbReference>
<dbReference type="InterPro" id="IPR036412">
    <property type="entry name" value="HAD-like_sf"/>
</dbReference>
<keyword evidence="22" id="KW-0333">Golgi apparatus</keyword>
<evidence type="ECO:0000313" key="32">
    <source>
        <dbReference type="Proteomes" id="UP001085076"/>
    </source>
</evidence>
<evidence type="ECO:0000256" key="10">
    <source>
        <dbReference type="ARBA" id="ARBA00022490"/>
    </source>
</evidence>
<evidence type="ECO:0000256" key="11">
    <source>
        <dbReference type="ARBA" id="ARBA00022553"/>
    </source>
</evidence>
<evidence type="ECO:0000256" key="16">
    <source>
        <dbReference type="ARBA" id="ARBA00022781"/>
    </source>
</evidence>
<evidence type="ECO:0000256" key="7">
    <source>
        <dbReference type="ARBA" id="ARBA00008804"/>
    </source>
</evidence>
<feature type="domain" description="Cation-transporting P-type ATPase N-terminal" evidence="30">
    <location>
        <begin position="789"/>
        <end position="861"/>
    </location>
</feature>
<name>A0A9D5HN59_9LILI</name>
<evidence type="ECO:0000256" key="28">
    <source>
        <dbReference type="SAM" id="MobiDB-lite"/>
    </source>
</evidence>
<keyword evidence="10" id="KW-0963">Cytoplasm</keyword>
<feature type="transmembrane region" description="Helical" evidence="29">
    <location>
        <begin position="1591"/>
        <end position="1612"/>
    </location>
</feature>
<dbReference type="GO" id="GO:0015031">
    <property type="term" value="P:protein transport"/>
    <property type="evidence" value="ECO:0007669"/>
    <property type="project" value="UniProtKB-KW"/>
</dbReference>
<keyword evidence="19" id="KW-0653">Protein transport</keyword>
<dbReference type="InterPro" id="IPR004014">
    <property type="entry name" value="ATPase_P-typ_cation-transptr_N"/>
</dbReference>
<keyword evidence="11" id="KW-0597">Phosphoprotein</keyword>
<dbReference type="SFLD" id="SFLDS00003">
    <property type="entry name" value="Haloacid_Dehalogenase"/>
    <property type="match status" value="1"/>
</dbReference>
<dbReference type="InterPro" id="IPR023214">
    <property type="entry name" value="HAD_sf"/>
</dbReference>
<dbReference type="NCBIfam" id="TIGR01647">
    <property type="entry name" value="ATPase-IIIA_H"/>
    <property type="match status" value="1"/>
</dbReference>
<dbReference type="InterPro" id="IPR018303">
    <property type="entry name" value="ATPase_P-typ_P_site"/>
</dbReference>
<keyword evidence="15" id="KW-0967">Endosome</keyword>
<feature type="transmembrane region" description="Helical" evidence="29">
    <location>
        <begin position="1564"/>
        <end position="1585"/>
    </location>
</feature>
<dbReference type="FunFam" id="1.20.1110.10:FF:000045">
    <property type="entry name" value="ATPase 4 plasma membrane-type"/>
    <property type="match status" value="1"/>
</dbReference>
<evidence type="ECO:0000256" key="9">
    <source>
        <dbReference type="ARBA" id="ARBA00022448"/>
    </source>
</evidence>
<keyword evidence="13" id="KW-0479">Metal-binding</keyword>
<evidence type="ECO:0000256" key="17">
    <source>
        <dbReference type="ARBA" id="ARBA00022840"/>
    </source>
</evidence>
<comment type="catalytic activity">
    <reaction evidence="26">
        <text>ATP + H2O + H(+)(in) = ADP + phosphate + 2 H(+)(out)</text>
        <dbReference type="Rhea" id="RHEA:20852"/>
        <dbReference type="ChEBI" id="CHEBI:15377"/>
        <dbReference type="ChEBI" id="CHEBI:15378"/>
        <dbReference type="ChEBI" id="CHEBI:30616"/>
        <dbReference type="ChEBI" id="CHEBI:43474"/>
        <dbReference type="ChEBI" id="CHEBI:456216"/>
        <dbReference type="EC" id="7.1.2.1"/>
    </reaction>
</comment>
<dbReference type="CDD" id="cd02076">
    <property type="entry name" value="P-type_ATPase_H"/>
    <property type="match status" value="1"/>
</dbReference>
<dbReference type="InterPro" id="IPR023298">
    <property type="entry name" value="ATPase_P-typ_TM_dom_sf"/>
</dbReference>
<dbReference type="NCBIfam" id="TIGR01494">
    <property type="entry name" value="ATPase_P-type"/>
    <property type="match status" value="2"/>
</dbReference>
<reference evidence="31" key="2">
    <citation type="journal article" date="2022" name="Hortic Res">
        <title>The genome of Dioscorea zingiberensis sheds light on the biosynthesis, origin and evolution of the medicinally important diosgenin saponins.</title>
        <authorList>
            <person name="Li Y."/>
            <person name="Tan C."/>
            <person name="Li Z."/>
            <person name="Guo J."/>
            <person name="Li S."/>
            <person name="Chen X."/>
            <person name="Wang C."/>
            <person name="Dai X."/>
            <person name="Yang H."/>
            <person name="Song W."/>
            <person name="Hou L."/>
            <person name="Xu J."/>
            <person name="Tong Z."/>
            <person name="Xu A."/>
            <person name="Yuan X."/>
            <person name="Wang W."/>
            <person name="Yang Q."/>
            <person name="Chen L."/>
            <person name="Sun Z."/>
            <person name="Wang K."/>
            <person name="Pan B."/>
            <person name="Chen J."/>
            <person name="Bao Y."/>
            <person name="Liu F."/>
            <person name="Qi X."/>
            <person name="Gang D.R."/>
            <person name="Wen J."/>
            <person name="Li J."/>
        </authorList>
    </citation>
    <scope>NUCLEOTIDE SEQUENCE</scope>
    <source>
        <strain evidence="31">Dzin_1.0</strain>
    </source>
</reference>
<dbReference type="Gene3D" id="2.70.150.10">
    <property type="entry name" value="Calcium-transporting ATPase, cytoplasmic transduction domain A"/>
    <property type="match status" value="1"/>
</dbReference>
<dbReference type="FunFam" id="1.25.40.660:FF:000003">
    <property type="entry name" value="Vacuolar protein sorting-associated protein 35"/>
    <property type="match status" value="1"/>
</dbReference>
<keyword evidence="12 29" id="KW-0812">Transmembrane</keyword>
<dbReference type="GO" id="GO:0005524">
    <property type="term" value="F:ATP binding"/>
    <property type="evidence" value="ECO:0007669"/>
    <property type="project" value="UniProtKB-KW"/>
</dbReference>
<dbReference type="SFLD" id="SFLDG00002">
    <property type="entry name" value="C1.7:_P-type_atpase_like"/>
    <property type="match status" value="1"/>
</dbReference>
<keyword evidence="18" id="KW-0460">Magnesium</keyword>
<dbReference type="InterPro" id="IPR059000">
    <property type="entry name" value="ATPase_P-type_domA"/>
</dbReference>
<dbReference type="Gene3D" id="1.20.1110.10">
    <property type="entry name" value="Calcium-transporting ATPase, transmembrane domain"/>
    <property type="match status" value="1"/>
</dbReference>
<feature type="transmembrane region" description="Helical" evidence="29">
    <location>
        <begin position="1421"/>
        <end position="1443"/>
    </location>
</feature>
<keyword evidence="32" id="KW-1185">Reference proteome</keyword>
<evidence type="ECO:0000256" key="14">
    <source>
        <dbReference type="ARBA" id="ARBA00022741"/>
    </source>
</evidence>
<evidence type="ECO:0000259" key="30">
    <source>
        <dbReference type="SMART" id="SM00831"/>
    </source>
</evidence>
<dbReference type="SMART" id="SM00831">
    <property type="entry name" value="Cation_ATPase_N"/>
    <property type="match status" value="1"/>
</dbReference>
<keyword evidence="17" id="KW-0067">ATP-binding</keyword>
<dbReference type="PROSITE" id="PS00154">
    <property type="entry name" value="ATPASE_E1_E2"/>
    <property type="match status" value="1"/>
</dbReference>
<feature type="transmembrane region" description="Helical" evidence="29">
    <location>
        <begin position="1486"/>
        <end position="1508"/>
    </location>
</feature>
<dbReference type="GO" id="GO:0008553">
    <property type="term" value="F:P-type proton-exporting transporter activity"/>
    <property type="evidence" value="ECO:0007669"/>
    <property type="project" value="UniProtKB-EC"/>
</dbReference>
<dbReference type="GO" id="GO:0005794">
    <property type="term" value="C:Golgi apparatus"/>
    <property type="evidence" value="ECO:0007669"/>
    <property type="project" value="UniProtKB-SubCell"/>
</dbReference>
<dbReference type="FunFam" id="3.40.1110.10:FF:000004">
    <property type="entry name" value="Plasma membrane ATPase"/>
    <property type="match status" value="1"/>
</dbReference>
<evidence type="ECO:0000256" key="20">
    <source>
        <dbReference type="ARBA" id="ARBA00022967"/>
    </source>
</evidence>
<dbReference type="PRINTS" id="PR00120">
    <property type="entry name" value="HATPASE"/>
</dbReference>
<dbReference type="InterPro" id="IPR016024">
    <property type="entry name" value="ARM-type_fold"/>
</dbReference>
<comment type="subcellular location">
    <subcellularLocation>
        <location evidence="4">Cytoplasm</location>
    </subcellularLocation>
    <subcellularLocation>
        <location evidence="1">Endosome membrane</location>
        <topology evidence="1">Peripheral membrane protein</topology>
        <orientation evidence="1">Cytoplasmic side</orientation>
    </subcellularLocation>
    <subcellularLocation>
        <location evidence="5">Golgi apparatus</location>
        <location evidence="5">trans-Golgi network membrane</location>
        <topology evidence="5">Peripheral membrane protein</topology>
        <orientation evidence="5">Cytoplasmic side</orientation>
    </subcellularLocation>
    <subcellularLocation>
        <location evidence="2">Membrane</location>
        <topology evidence="2">Multi-pass membrane protein</topology>
    </subcellularLocation>
    <subcellularLocation>
        <location evidence="3">Prevacuolar compartment membrane</location>
        <topology evidence="3">Peripheral membrane protein</topology>
        <orientation evidence="3">Cytoplasmic side</orientation>
    </subcellularLocation>
</comment>
<dbReference type="Pfam" id="PF00690">
    <property type="entry name" value="Cation_ATPase_N"/>
    <property type="match status" value="1"/>
</dbReference>
<keyword evidence="24 29" id="KW-0472">Membrane</keyword>
<keyword evidence="21 29" id="KW-1133">Transmembrane helix</keyword>
<dbReference type="SUPFAM" id="SSF48371">
    <property type="entry name" value="ARM repeat"/>
    <property type="match status" value="1"/>
</dbReference>
<evidence type="ECO:0000256" key="13">
    <source>
        <dbReference type="ARBA" id="ARBA00022723"/>
    </source>
</evidence>
<dbReference type="InterPro" id="IPR042491">
    <property type="entry name" value="Vps35_C"/>
</dbReference>
<keyword evidence="20" id="KW-1278">Translocase</keyword>
<evidence type="ECO:0000256" key="25">
    <source>
        <dbReference type="ARBA" id="ARBA00031813"/>
    </source>
</evidence>
<dbReference type="Gene3D" id="1.25.40.660">
    <property type="entry name" value="Vacuolar protein sorting-associated protein 35, helical subcomplex Vps35-C"/>
    <property type="match status" value="1"/>
</dbReference>
<evidence type="ECO:0000256" key="1">
    <source>
        <dbReference type="ARBA" id="ARBA00004125"/>
    </source>
</evidence>
<dbReference type="GO" id="GO:0030906">
    <property type="term" value="C:retromer, cargo-selective complex"/>
    <property type="evidence" value="ECO:0007669"/>
    <property type="project" value="InterPro"/>
</dbReference>
<dbReference type="GO" id="GO:0005829">
    <property type="term" value="C:cytosol"/>
    <property type="evidence" value="ECO:0007669"/>
    <property type="project" value="GOC"/>
</dbReference>
<feature type="region of interest" description="Disordered" evidence="28">
    <location>
        <begin position="1645"/>
        <end position="1680"/>
    </location>
</feature>
<dbReference type="Pfam" id="PF03635">
    <property type="entry name" value="Vps35"/>
    <property type="match status" value="1"/>
</dbReference>
<dbReference type="GO" id="GO:0120029">
    <property type="term" value="P:proton export across plasma membrane"/>
    <property type="evidence" value="ECO:0007669"/>
    <property type="project" value="InterPro"/>
</dbReference>
<dbReference type="SFLD" id="SFLDF00027">
    <property type="entry name" value="p-type_atpase"/>
    <property type="match status" value="1"/>
</dbReference>
<dbReference type="Gene3D" id="3.40.1110.10">
    <property type="entry name" value="Calcium-transporting ATPase, cytoplasmic domain N"/>
    <property type="match status" value="1"/>
</dbReference>
<evidence type="ECO:0000256" key="4">
    <source>
        <dbReference type="ARBA" id="ARBA00004496"/>
    </source>
</evidence>
<feature type="transmembrane region" description="Helical" evidence="29">
    <location>
        <begin position="1019"/>
        <end position="1041"/>
    </location>
</feature>
<dbReference type="Gene3D" id="6.10.140.890">
    <property type="match status" value="1"/>
</dbReference>
<dbReference type="PRINTS" id="PR00119">
    <property type="entry name" value="CATATPASE"/>
</dbReference>
<dbReference type="GO" id="GO:0016887">
    <property type="term" value="F:ATP hydrolysis activity"/>
    <property type="evidence" value="ECO:0007669"/>
    <property type="project" value="InterPro"/>
</dbReference>
<dbReference type="InterPro" id="IPR023299">
    <property type="entry name" value="ATPase_P-typ_cyto_dom_N"/>
</dbReference>
<feature type="transmembrane region" description="Helical" evidence="29">
    <location>
        <begin position="1053"/>
        <end position="1075"/>
    </location>
</feature>
<feature type="transmembrane region" description="Helical" evidence="29">
    <location>
        <begin position="1533"/>
        <end position="1552"/>
    </location>
</feature>
<evidence type="ECO:0000256" key="19">
    <source>
        <dbReference type="ARBA" id="ARBA00022927"/>
    </source>
</evidence>
<evidence type="ECO:0000256" key="27">
    <source>
        <dbReference type="ARBA" id="ARBA00071631"/>
    </source>
</evidence>
<dbReference type="SUPFAM" id="SSF81665">
    <property type="entry name" value="Calcium ATPase, transmembrane domain M"/>
    <property type="match status" value="1"/>
</dbReference>
<evidence type="ECO:0000256" key="2">
    <source>
        <dbReference type="ARBA" id="ARBA00004141"/>
    </source>
</evidence>
<evidence type="ECO:0000256" key="5">
    <source>
        <dbReference type="ARBA" id="ARBA00004546"/>
    </source>
</evidence>
<evidence type="ECO:0000256" key="12">
    <source>
        <dbReference type="ARBA" id="ARBA00022692"/>
    </source>
</evidence>
<dbReference type="EMBL" id="JAGGNH010000002">
    <property type="protein sequence ID" value="KAJ0982819.1"/>
    <property type="molecule type" value="Genomic_DNA"/>
</dbReference>
<evidence type="ECO:0000256" key="21">
    <source>
        <dbReference type="ARBA" id="ARBA00022989"/>
    </source>
</evidence>
<accession>A0A9D5HN59</accession>
<dbReference type="InterPro" id="IPR008250">
    <property type="entry name" value="ATPase_P-typ_transduc_dom_A_sf"/>
</dbReference>
<reference evidence="31" key="1">
    <citation type="submission" date="2021-03" db="EMBL/GenBank/DDBJ databases">
        <authorList>
            <person name="Li Z."/>
            <person name="Yang C."/>
        </authorList>
    </citation>
    <scope>NUCLEOTIDE SEQUENCE</scope>
    <source>
        <strain evidence="31">Dzin_1.0</strain>
        <tissue evidence="31">Leaf</tissue>
    </source>
</reference>
<dbReference type="GO" id="GO:0042147">
    <property type="term" value="P:retrograde transport, endosome to Golgi"/>
    <property type="evidence" value="ECO:0007669"/>
    <property type="project" value="InterPro"/>
</dbReference>